<keyword evidence="1" id="KW-0812">Transmembrane</keyword>
<gene>
    <name evidence="2" type="ORF">DVR12_26860</name>
</gene>
<accession>A0A3E1Y2C0</accession>
<dbReference type="Proteomes" id="UP000260644">
    <property type="component" value="Unassembled WGS sequence"/>
</dbReference>
<dbReference type="AlphaFoldDB" id="A0A3E1Y2C0"/>
<proteinExistence type="predicted"/>
<keyword evidence="3" id="KW-1185">Reference proteome</keyword>
<dbReference type="EMBL" id="QPMM01000019">
    <property type="protein sequence ID" value="RFS18822.1"/>
    <property type="molecule type" value="Genomic_DNA"/>
</dbReference>
<comment type="caution">
    <text evidence="2">The sequence shown here is derived from an EMBL/GenBank/DDBJ whole genome shotgun (WGS) entry which is preliminary data.</text>
</comment>
<evidence type="ECO:0000313" key="2">
    <source>
        <dbReference type="EMBL" id="RFS18822.1"/>
    </source>
</evidence>
<evidence type="ECO:0000256" key="1">
    <source>
        <dbReference type="SAM" id="Phobius"/>
    </source>
</evidence>
<name>A0A3E1Y2C0_9BACT</name>
<evidence type="ECO:0000313" key="3">
    <source>
        <dbReference type="Proteomes" id="UP000260644"/>
    </source>
</evidence>
<reference evidence="2 3" key="1">
    <citation type="submission" date="2018-07" db="EMBL/GenBank/DDBJ databases">
        <title>Chitinophaga K2CV101002-2 sp. nov., isolated from a monsoon evergreen broad-leaved forest soil.</title>
        <authorList>
            <person name="Lv Y."/>
        </authorList>
    </citation>
    <scope>NUCLEOTIDE SEQUENCE [LARGE SCALE GENOMIC DNA]</scope>
    <source>
        <strain evidence="2 3">GDMCC 1.1288</strain>
    </source>
</reference>
<feature type="transmembrane region" description="Helical" evidence="1">
    <location>
        <begin position="20"/>
        <end position="37"/>
    </location>
</feature>
<keyword evidence="1" id="KW-1133">Transmembrane helix</keyword>
<sequence>MKNVHYQKDGLFLHIPIPNSKSIILGLVNSIICAVWFRKGQSNAIQIRLKKKNYFSPGTFIHAHLANVLL</sequence>
<keyword evidence="1" id="KW-0472">Membrane</keyword>
<protein>
    <submittedName>
        <fullName evidence="2">Uncharacterized protein</fullName>
    </submittedName>
</protein>
<organism evidence="2 3">
    <name type="scientific">Chitinophaga silvatica</name>
    <dbReference type="NCBI Taxonomy" id="2282649"/>
    <lineage>
        <taxon>Bacteria</taxon>
        <taxon>Pseudomonadati</taxon>
        <taxon>Bacteroidota</taxon>
        <taxon>Chitinophagia</taxon>
        <taxon>Chitinophagales</taxon>
        <taxon>Chitinophagaceae</taxon>
        <taxon>Chitinophaga</taxon>
    </lineage>
</organism>